<dbReference type="SUPFAM" id="SSF53822">
    <property type="entry name" value="Periplasmic binding protein-like I"/>
    <property type="match status" value="1"/>
</dbReference>
<dbReference type="PROSITE" id="PS50932">
    <property type="entry name" value="HTH_LACI_2"/>
    <property type="match status" value="1"/>
</dbReference>
<dbReference type="CDD" id="cd06267">
    <property type="entry name" value="PBP1_LacI_sugar_binding-like"/>
    <property type="match status" value="1"/>
</dbReference>
<dbReference type="Pfam" id="PF13377">
    <property type="entry name" value="Peripla_BP_3"/>
    <property type="match status" value="1"/>
</dbReference>
<dbReference type="Proteomes" id="UP000772196">
    <property type="component" value="Unassembled WGS sequence"/>
</dbReference>
<evidence type="ECO:0000313" key="6">
    <source>
        <dbReference type="EMBL" id="NKI41661.1"/>
    </source>
</evidence>
<dbReference type="SUPFAM" id="SSF47413">
    <property type="entry name" value="lambda repressor-like DNA-binding domains"/>
    <property type="match status" value="1"/>
</dbReference>
<organism evidence="6 7">
    <name type="scientific">Streptomyces physcomitrii</name>
    <dbReference type="NCBI Taxonomy" id="2724184"/>
    <lineage>
        <taxon>Bacteria</taxon>
        <taxon>Bacillati</taxon>
        <taxon>Actinomycetota</taxon>
        <taxon>Actinomycetes</taxon>
        <taxon>Kitasatosporales</taxon>
        <taxon>Streptomycetaceae</taxon>
        <taxon>Streptomyces</taxon>
    </lineage>
</organism>
<dbReference type="Gene3D" id="3.40.50.2300">
    <property type="match status" value="2"/>
</dbReference>
<name>A0ABX1H002_9ACTN</name>
<evidence type="ECO:0000313" key="7">
    <source>
        <dbReference type="Proteomes" id="UP000772196"/>
    </source>
</evidence>
<dbReference type="InterPro" id="IPR000843">
    <property type="entry name" value="HTH_LacI"/>
</dbReference>
<dbReference type="InterPro" id="IPR046335">
    <property type="entry name" value="LacI/GalR-like_sensor"/>
</dbReference>
<comment type="caution">
    <text evidence="6">The sequence shown here is derived from an EMBL/GenBank/DDBJ whole genome shotgun (WGS) entry which is preliminary data.</text>
</comment>
<dbReference type="PANTHER" id="PTHR30146">
    <property type="entry name" value="LACI-RELATED TRANSCRIPTIONAL REPRESSOR"/>
    <property type="match status" value="1"/>
</dbReference>
<dbReference type="InterPro" id="IPR028082">
    <property type="entry name" value="Peripla_BP_I"/>
</dbReference>
<dbReference type="EMBL" id="JAAWWP010000005">
    <property type="protein sequence ID" value="NKI41661.1"/>
    <property type="molecule type" value="Genomic_DNA"/>
</dbReference>
<accession>A0ABX1H002</accession>
<dbReference type="Pfam" id="PF00356">
    <property type="entry name" value="LacI"/>
    <property type="match status" value="1"/>
</dbReference>
<dbReference type="CDD" id="cd01392">
    <property type="entry name" value="HTH_LacI"/>
    <property type="match status" value="1"/>
</dbReference>
<keyword evidence="1" id="KW-0678">Repressor</keyword>
<evidence type="ECO:0000256" key="4">
    <source>
        <dbReference type="ARBA" id="ARBA00023163"/>
    </source>
</evidence>
<keyword evidence="7" id="KW-1185">Reference proteome</keyword>
<evidence type="ECO:0000256" key="2">
    <source>
        <dbReference type="ARBA" id="ARBA00023015"/>
    </source>
</evidence>
<keyword evidence="2" id="KW-0805">Transcription regulation</keyword>
<protein>
    <submittedName>
        <fullName evidence="6">LacI family transcriptional regulator</fullName>
    </submittedName>
</protein>
<feature type="domain" description="HTH lacI-type" evidence="5">
    <location>
        <begin position="1"/>
        <end position="49"/>
    </location>
</feature>
<keyword evidence="3" id="KW-0238">DNA-binding</keyword>
<dbReference type="SMART" id="SM00354">
    <property type="entry name" value="HTH_LACI"/>
    <property type="match status" value="1"/>
</dbReference>
<evidence type="ECO:0000259" key="5">
    <source>
        <dbReference type="PROSITE" id="PS50932"/>
    </source>
</evidence>
<proteinExistence type="predicted"/>
<keyword evidence="4" id="KW-0804">Transcription</keyword>
<evidence type="ECO:0000256" key="1">
    <source>
        <dbReference type="ARBA" id="ARBA00022491"/>
    </source>
</evidence>
<sequence>MAGVHPGTASRAMNPDMEHLVNEATARRVRHAAEQLGYVPNSLARSLKTSRTQSLGALVPDIANPLFPPILRGIEDVAAEAGFNVLIANTDDDPERERRQVASLRARQVDGLILASARRADPVVLALVAAGVPVVLVNRVEPVLCVPGVAGDDTDGIRQAVAHLHALGHRRIAHLAGPAGTPTGAARLDAFRRETAALGLDAAGCPVALAASYRTEEGARCTAELLDSAPGFTALLAANDLLALGCFETLAARGLRCPEDLSVVGFNDMPFVDRLTPSLTTVRVPQYDCGAQAARLLLSRLSAPVPADETAESVLLPLSLVVRRSTGPVRAGEAVPAR</sequence>
<evidence type="ECO:0000256" key="3">
    <source>
        <dbReference type="ARBA" id="ARBA00023125"/>
    </source>
</evidence>
<dbReference type="Gene3D" id="1.10.260.40">
    <property type="entry name" value="lambda repressor-like DNA-binding domains"/>
    <property type="match status" value="1"/>
</dbReference>
<dbReference type="InterPro" id="IPR010982">
    <property type="entry name" value="Lambda_DNA-bd_dom_sf"/>
</dbReference>
<reference evidence="6 7" key="1">
    <citation type="submission" date="2020-04" db="EMBL/GenBank/DDBJ databases">
        <title>Phylogenetic Diversity and Antibacterial Activity against Ralstonia solanacearum of Endophytic Actinomycete Isolated from Moss.</title>
        <authorList>
            <person name="Zhuang X."/>
        </authorList>
    </citation>
    <scope>NUCLEOTIDE SEQUENCE [LARGE SCALE GENOMIC DNA]</scope>
    <source>
        <strain evidence="6 7">LD120</strain>
    </source>
</reference>
<dbReference type="PANTHER" id="PTHR30146:SF148">
    <property type="entry name" value="HTH-TYPE TRANSCRIPTIONAL REPRESSOR PURR-RELATED"/>
    <property type="match status" value="1"/>
</dbReference>
<gene>
    <name evidence="6" type="ORF">HFV08_10495</name>
</gene>